<proteinExistence type="inferred from homology"/>
<name>A0AA38VAZ3_9PEZI</name>
<dbReference type="GO" id="GO:0016020">
    <property type="term" value="C:membrane"/>
    <property type="evidence" value="ECO:0007669"/>
    <property type="project" value="UniProtKB-SubCell"/>
</dbReference>
<feature type="transmembrane region" description="Helical" evidence="7">
    <location>
        <begin position="292"/>
        <end position="315"/>
    </location>
</feature>
<keyword evidence="4 7" id="KW-1133">Transmembrane helix</keyword>
<evidence type="ECO:0000256" key="5">
    <source>
        <dbReference type="ARBA" id="ARBA00023136"/>
    </source>
</evidence>
<comment type="similarity">
    <text evidence="6">Belongs to the major facilitator superfamily. Allantoate permease family.</text>
</comment>
<sequence>MANADKKRDPDAIVPAPSNDYTVPDLSHKRDKAAGFLATVSEDVTSFSYEEEKSVLRKIDMRVLPIILLAYFFQQLDKSSLSYVSIFGLSEDAHLHGQQYSWLGSVLYLAQLVMQPLAAFLLVKLPTGKIIAAAIFLWGSSLTIMAACTNFPSLLGLRYCLGTFEAMIAPSCVAVTQMWWRRSEQTFRNSLWNGMNGVTAIVGSLVTYGLGSIHTTVLFKYQIIFMFCGLLTVIFSVFVFIFMPDSPMEAKFLTEHEKVIAVERLRANQMGVISREWRWDHVYETFLDVKTYMWFFLILSISIPSGGISTFGNLVVKSFGYTAFEAILFNIPFGVIQIIAILGGGWIATKIKSKGWTIVMFTIPPVVGTIIMLTVHRDKKGVLLFGYYLVSMFATITPLVYAWQAQNSAGDTKRKCTSGVVFVGMCTGNVIGPQLYAPKQAPTYRPGLLSNLILFIIVAIISILCMLYLMYLNKRHARQREAAGKSANVVDESMMDKEKVRSGKAVAMELEEAGRPNIGSNVAIAEDKGFDDVTDLMNEDFIYVY</sequence>
<reference evidence="9" key="1">
    <citation type="submission" date="2022-07" db="EMBL/GenBank/DDBJ databases">
        <title>Fungi with potential for degradation of polypropylene.</title>
        <authorList>
            <person name="Gostincar C."/>
        </authorList>
    </citation>
    <scope>NUCLEOTIDE SEQUENCE</scope>
    <source>
        <strain evidence="9">EXF-13287</strain>
    </source>
</reference>
<evidence type="ECO:0000256" key="7">
    <source>
        <dbReference type="SAM" id="Phobius"/>
    </source>
</evidence>
<dbReference type="SUPFAM" id="SSF103473">
    <property type="entry name" value="MFS general substrate transporter"/>
    <property type="match status" value="1"/>
</dbReference>
<evidence type="ECO:0000313" key="9">
    <source>
        <dbReference type="EMBL" id="KAJ9130348.1"/>
    </source>
</evidence>
<evidence type="ECO:0000256" key="1">
    <source>
        <dbReference type="ARBA" id="ARBA00004141"/>
    </source>
</evidence>
<dbReference type="PANTHER" id="PTHR43791:SF73">
    <property type="entry name" value="TRANSPORTER, PUTATIVE-RELATED"/>
    <property type="match status" value="1"/>
</dbReference>
<dbReference type="InterPro" id="IPR036259">
    <property type="entry name" value="MFS_trans_sf"/>
</dbReference>
<evidence type="ECO:0000256" key="4">
    <source>
        <dbReference type="ARBA" id="ARBA00022989"/>
    </source>
</evidence>
<keyword evidence="10" id="KW-1185">Reference proteome</keyword>
<feature type="transmembrane region" description="Helical" evidence="7">
    <location>
        <begin position="223"/>
        <end position="243"/>
    </location>
</feature>
<feature type="transmembrane region" description="Helical" evidence="7">
    <location>
        <begin position="159"/>
        <end position="180"/>
    </location>
</feature>
<comment type="caution">
    <text evidence="9">The sequence shown here is derived from an EMBL/GenBank/DDBJ whole genome shotgun (WGS) entry which is preliminary data.</text>
</comment>
<dbReference type="AlphaFoldDB" id="A0AA38VAZ3"/>
<accession>A0AA38VAZ3</accession>
<dbReference type="InterPro" id="IPR011701">
    <property type="entry name" value="MFS"/>
</dbReference>
<dbReference type="Gene3D" id="1.20.1250.20">
    <property type="entry name" value="MFS general substrate transporter like domains"/>
    <property type="match status" value="2"/>
</dbReference>
<dbReference type="EMBL" id="JANBVN010000274">
    <property type="protein sequence ID" value="KAJ9130348.1"/>
    <property type="molecule type" value="Genomic_DNA"/>
</dbReference>
<evidence type="ECO:0000313" key="10">
    <source>
        <dbReference type="Proteomes" id="UP001174691"/>
    </source>
</evidence>
<keyword evidence="5 7" id="KW-0472">Membrane</keyword>
<keyword evidence="3 7" id="KW-0812">Transmembrane</keyword>
<dbReference type="FunFam" id="1.20.1250.20:FF:000064">
    <property type="entry name" value="MFS allantoate transporter"/>
    <property type="match status" value="1"/>
</dbReference>
<organism evidence="9 10">
    <name type="scientific">Coniochaeta hoffmannii</name>
    <dbReference type="NCBI Taxonomy" id="91930"/>
    <lineage>
        <taxon>Eukaryota</taxon>
        <taxon>Fungi</taxon>
        <taxon>Dikarya</taxon>
        <taxon>Ascomycota</taxon>
        <taxon>Pezizomycotina</taxon>
        <taxon>Sordariomycetes</taxon>
        <taxon>Sordariomycetidae</taxon>
        <taxon>Coniochaetales</taxon>
        <taxon>Coniochaetaceae</taxon>
        <taxon>Coniochaeta</taxon>
    </lineage>
</organism>
<feature type="transmembrane region" description="Helical" evidence="7">
    <location>
        <begin position="192"/>
        <end position="211"/>
    </location>
</feature>
<evidence type="ECO:0000256" key="2">
    <source>
        <dbReference type="ARBA" id="ARBA00022448"/>
    </source>
</evidence>
<dbReference type="PANTHER" id="PTHR43791">
    <property type="entry name" value="PERMEASE-RELATED"/>
    <property type="match status" value="1"/>
</dbReference>
<feature type="transmembrane region" description="Helical" evidence="7">
    <location>
        <begin position="327"/>
        <end position="349"/>
    </location>
</feature>
<evidence type="ECO:0000256" key="6">
    <source>
        <dbReference type="ARBA" id="ARBA00037968"/>
    </source>
</evidence>
<dbReference type="InterPro" id="IPR020846">
    <property type="entry name" value="MFS_dom"/>
</dbReference>
<feature type="transmembrane region" description="Helical" evidence="7">
    <location>
        <begin position="382"/>
        <end position="403"/>
    </location>
</feature>
<comment type="subcellular location">
    <subcellularLocation>
        <location evidence="1">Membrane</location>
        <topology evidence="1">Multi-pass membrane protein</topology>
    </subcellularLocation>
</comment>
<dbReference type="Pfam" id="PF07690">
    <property type="entry name" value="MFS_1"/>
    <property type="match status" value="1"/>
</dbReference>
<gene>
    <name evidence="9" type="ORF">NKR19_g9921</name>
</gene>
<dbReference type="Proteomes" id="UP001174691">
    <property type="component" value="Unassembled WGS sequence"/>
</dbReference>
<keyword evidence="2" id="KW-0813">Transport</keyword>
<feature type="transmembrane region" description="Helical" evidence="7">
    <location>
        <begin position="355"/>
        <end position="375"/>
    </location>
</feature>
<feature type="domain" description="Major facilitator superfamily (MFS) profile" evidence="8">
    <location>
        <begin position="63"/>
        <end position="477"/>
    </location>
</feature>
<dbReference type="PROSITE" id="PS50850">
    <property type="entry name" value="MFS"/>
    <property type="match status" value="1"/>
</dbReference>
<evidence type="ECO:0000256" key="3">
    <source>
        <dbReference type="ARBA" id="ARBA00022692"/>
    </source>
</evidence>
<protein>
    <submittedName>
        <fullName evidence="9">MFS general substrate transporter</fullName>
    </submittedName>
</protein>
<feature type="transmembrane region" description="Helical" evidence="7">
    <location>
        <begin position="452"/>
        <end position="471"/>
    </location>
</feature>
<evidence type="ECO:0000259" key="8">
    <source>
        <dbReference type="PROSITE" id="PS50850"/>
    </source>
</evidence>
<dbReference type="GO" id="GO:0022857">
    <property type="term" value="F:transmembrane transporter activity"/>
    <property type="evidence" value="ECO:0007669"/>
    <property type="project" value="InterPro"/>
</dbReference>